<feature type="compositionally biased region" description="Low complexity" evidence="1">
    <location>
        <begin position="56"/>
        <end position="68"/>
    </location>
</feature>
<comment type="caution">
    <text evidence="2">The sequence shown here is derived from an EMBL/GenBank/DDBJ whole genome shotgun (WGS) entry which is preliminary data.</text>
</comment>
<dbReference type="Proteomes" id="UP000828390">
    <property type="component" value="Unassembled WGS sequence"/>
</dbReference>
<reference evidence="2" key="2">
    <citation type="submission" date="2020-11" db="EMBL/GenBank/DDBJ databases">
        <authorList>
            <person name="McCartney M.A."/>
            <person name="Auch B."/>
            <person name="Kono T."/>
            <person name="Mallez S."/>
            <person name="Becker A."/>
            <person name="Gohl D.M."/>
            <person name="Silverstein K.A.T."/>
            <person name="Koren S."/>
            <person name="Bechman K.B."/>
            <person name="Herman A."/>
            <person name="Abrahante J.E."/>
            <person name="Garbe J."/>
        </authorList>
    </citation>
    <scope>NUCLEOTIDE SEQUENCE</scope>
    <source>
        <strain evidence="2">Duluth1</strain>
        <tissue evidence="2">Whole animal</tissue>
    </source>
</reference>
<protein>
    <submittedName>
        <fullName evidence="2">Uncharacterized protein</fullName>
    </submittedName>
</protein>
<evidence type="ECO:0000313" key="2">
    <source>
        <dbReference type="EMBL" id="KAH3781844.1"/>
    </source>
</evidence>
<feature type="region of interest" description="Disordered" evidence="1">
    <location>
        <begin position="17"/>
        <end position="76"/>
    </location>
</feature>
<gene>
    <name evidence="2" type="ORF">DPMN_159752</name>
</gene>
<dbReference type="AlphaFoldDB" id="A0A9D4EM10"/>
<accession>A0A9D4EM10</accession>
<name>A0A9D4EM10_DREPO</name>
<sequence length="102" mass="11150">MASRTPVVAVIAPVKAGSCPGESRQRPGRAPVNRNTAGTHRVHTGIRPRQSYGNAPVSPRSSPVMPRRSPGECRWHSGRAPVWSFIRQSFKNKKGNKNVLGR</sequence>
<dbReference type="EMBL" id="JAIWYP010000008">
    <property type="protein sequence ID" value="KAH3781844.1"/>
    <property type="molecule type" value="Genomic_DNA"/>
</dbReference>
<keyword evidence="3" id="KW-1185">Reference proteome</keyword>
<evidence type="ECO:0000256" key="1">
    <source>
        <dbReference type="SAM" id="MobiDB-lite"/>
    </source>
</evidence>
<evidence type="ECO:0000313" key="3">
    <source>
        <dbReference type="Proteomes" id="UP000828390"/>
    </source>
</evidence>
<reference evidence="2" key="1">
    <citation type="journal article" date="2019" name="bioRxiv">
        <title>The Genome of the Zebra Mussel, Dreissena polymorpha: A Resource for Invasive Species Research.</title>
        <authorList>
            <person name="McCartney M.A."/>
            <person name="Auch B."/>
            <person name="Kono T."/>
            <person name="Mallez S."/>
            <person name="Zhang Y."/>
            <person name="Obille A."/>
            <person name="Becker A."/>
            <person name="Abrahante J.E."/>
            <person name="Garbe J."/>
            <person name="Badalamenti J.P."/>
            <person name="Herman A."/>
            <person name="Mangelson H."/>
            <person name="Liachko I."/>
            <person name="Sullivan S."/>
            <person name="Sone E.D."/>
            <person name="Koren S."/>
            <person name="Silverstein K.A.T."/>
            <person name="Beckman K.B."/>
            <person name="Gohl D.M."/>
        </authorList>
    </citation>
    <scope>NUCLEOTIDE SEQUENCE</scope>
    <source>
        <strain evidence="2">Duluth1</strain>
        <tissue evidence="2">Whole animal</tissue>
    </source>
</reference>
<proteinExistence type="predicted"/>
<organism evidence="2 3">
    <name type="scientific">Dreissena polymorpha</name>
    <name type="common">Zebra mussel</name>
    <name type="synonym">Mytilus polymorpha</name>
    <dbReference type="NCBI Taxonomy" id="45954"/>
    <lineage>
        <taxon>Eukaryota</taxon>
        <taxon>Metazoa</taxon>
        <taxon>Spiralia</taxon>
        <taxon>Lophotrochozoa</taxon>
        <taxon>Mollusca</taxon>
        <taxon>Bivalvia</taxon>
        <taxon>Autobranchia</taxon>
        <taxon>Heteroconchia</taxon>
        <taxon>Euheterodonta</taxon>
        <taxon>Imparidentia</taxon>
        <taxon>Neoheterodontei</taxon>
        <taxon>Myida</taxon>
        <taxon>Dreissenoidea</taxon>
        <taxon>Dreissenidae</taxon>
        <taxon>Dreissena</taxon>
    </lineage>
</organism>